<proteinExistence type="predicted"/>
<name>A0AC60A6S9_RANTA</name>
<dbReference type="Proteomes" id="UP001162501">
    <property type="component" value="Chromosome 7"/>
</dbReference>
<feature type="non-terminal residue" evidence="1">
    <location>
        <position position="242"/>
    </location>
</feature>
<reference evidence="1" key="1">
    <citation type="submission" date="2023-05" db="EMBL/GenBank/DDBJ databases">
        <authorList>
            <consortium name="ELIXIR-Norway"/>
        </authorList>
    </citation>
    <scope>NUCLEOTIDE SEQUENCE</scope>
</reference>
<feature type="non-terminal residue" evidence="1">
    <location>
        <position position="1"/>
    </location>
</feature>
<evidence type="ECO:0000313" key="1">
    <source>
        <dbReference type="EMBL" id="CAN0551040.1"/>
    </source>
</evidence>
<evidence type="ECO:0000313" key="2">
    <source>
        <dbReference type="Proteomes" id="UP001162501"/>
    </source>
</evidence>
<gene>
    <name evidence="1" type="ORF">MRATA1EN22A_LOCUS26197</name>
</gene>
<organism evidence="1 2">
    <name type="scientific">Rangifer tarandus platyrhynchus</name>
    <name type="common">Svalbard reindeer</name>
    <dbReference type="NCBI Taxonomy" id="3082113"/>
    <lineage>
        <taxon>Eukaryota</taxon>
        <taxon>Metazoa</taxon>
        <taxon>Chordata</taxon>
        <taxon>Craniata</taxon>
        <taxon>Vertebrata</taxon>
        <taxon>Euteleostomi</taxon>
        <taxon>Mammalia</taxon>
        <taxon>Eutheria</taxon>
        <taxon>Laurasiatheria</taxon>
        <taxon>Artiodactyla</taxon>
        <taxon>Ruminantia</taxon>
        <taxon>Pecora</taxon>
        <taxon>Cervidae</taxon>
        <taxon>Odocoileinae</taxon>
        <taxon>Rangifer</taxon>
    </lineage>
</organism>
<protein>
    <submittedName>
        <fullName evidence="1">Uncharacterized protein</fullName>
    </submittedName>
</protein>
<reference evidence="1" key="2">
    <citation type="submission" date="2025-03" db="EMBL/GenBank/DDBJ databases">
        <authorList>
            <consortium name="ELIXIR-Norway"/>
            <consortium name="Elixir Norway"/>
        </authorList>
    </citation>
    <scope>NUCLEOTIDE SEQUENCE</scope>
</reference>
<sequence>EKGCGQRVQNTTLVASMALRGTVNKSSCGKGVREGEGGRWQHQSSKGLREKSRVWGQQLAGGPRPDNHPPKERGAFMVLCPYLLPFLSPGMTFPSSPHPSPSRHPIKFQLHRRMKGFLQHVNSSFFLNVSLTLLGGQEAVCFRPASTKFGSDRSPEECRRRAMAWKGCQGPGCWLDRVLLLPPPCSPCPLDPPPPPPPSPSLSPHTLYSSGSQDSPGSESLGVLVSTSLGPLSGLSDSMGKG</sequence>
<dbReference type="EMBL" id="OX596091">
    <property type="protein sequence ID" value="CAN0551040.1"/>
    <property type="molecule type" value="Genomic_DNA"/>
</dbReference>
<accession>A0AC60A6S9</accession>